<reference evidence="4" key="1">
    <citation type="submission" date="2020-05" db="EMBL/GenBank/DDBJ databases">
        <title>WGS assembly of Panicum virgatum.</title>
        <authorList>
            <person name="Lovell J.T."/>
            <person name="Jenkins J."/>
            <person name="Shu S."/>
            <person name="Juenger T.E."/>
            <person name="Schmutz J."/>
        </authorList>
    </citation>
    <scope>NUCLEOTIDE SEQUENCE</scope>
    <source>
        <strain evidence="4">AP13</strain>
    </source>
</reference>
<feature type="domain" description="DUF4371" evidence="3">
    <location>
        <begin position="186"/>
        <end position="414"/>
    </location>
</feature>
<evidence type="ECO:0000259" key="2">
    <source>
        <dbReference type="Pfam" id="PF05699"/>
    </source>
</evidence>
<dbReference type="PANTHER" id="PTHR45749">
    <property type="match status" value="1"/>
</dbReference>
<organism evidence="4 5">
    <name type="scientific">Panicum virgatum</name>
    <name type="common">Blackwell switchgrass</name>
    <dbReference type="NCBI Taxonomy" id="38727"/>
    <lineage>
        <taxon>Eukaryota</taxon>
        <taxon>Viridiplantae</taxon>
        <taxon>Streptophyta</taxon>
        <taxon>Embryophyta</taxon>
        <taxon>Tracheophyta</taxon>
        <taxon>Spermatophyta</taxon>
        <taxon>Magnoliopsida</taxon>
        <taxon>Liliopsida</taxon>
        <taxon>Poales</taxon>
        <taxon>Poaceae</taxon>
        <taxon>PACMAD clade</taxon>
        <taxon>Panicoideae</taxon>
        <taxon>Panicodae</taxon>
        <taxon>Paniceae</taxon>
        <taxon>Panicinae</taxon>
        <taxon>Panicum</taxon>
        <taxon>Panicum sect. Hiantes</taxon>
    </lineage>
</organism>
<dbReference type="Proteomes" id="UP000823388">
    <property type="component" value="Chromosome 6N"/>
</dbReference>
<keyword evidence="5" id="KW-1185">Reference proteome</keyword>
<dbReference type="InterPro" id="IPR012337">
    <property type="entry name" value="RNaseH-like_sf"/>
</dbReference>
<evidence type="ECO:0000313" key="4">
    <source>
        <dbReference type="EMBL" id="KAG2577575.1"/>
    </source>
</evidence>
<sequence>MMPKKQLSGAQKRKKRKHDDQLAESQRGALHKFFVSSSNVDVNEVGLESDHGQQEHDHNLNAEDEINEDGPMDEDLIAEIDALEDRMGQENLHPSSDHENSNGDELDGSGLSIYDPRTWDNLDNRKRDILTENGPVRELNLVFPKDALGRHFAYAYYSRDLTNCESVDRKWLVYYKHADKQVFLASDGVRDWQRLSRKLKEHESSVEHLTNMNTWNKVRLRLSKNHTIDDDMQREISNEKERWRQVLVRIVSAEKFLAKHNLAFRVSNEKLYQGNNGNFLGTIEMIVEFDPVMQEHIRCIKSNEIHNHYLGHNIQNELISLIAGAVKEYILKIVKDAKYFSVILDCTPDASHQEQMTLIVRCVNMSSGIPRVDDTSELGLFEVLIDTLKKLDLNVAHVRGQGYDNGSNMKGHTKGVQNRLLQINPKALYMPCACHSLNLTLCDMAKSCRQAILFFGVIQRIYALFARSTKRWKVLLDNVPKLTVKHLSNTRWESRIKMEEVCTDDPSAVSDAQALVGTLENFEFIVGMVIWHDVLFSINMVSKKLQSKIVCMDATLKQIEGVISYFQKYRVEGFDSSIEVAKAIAADMDIEPKFPTKRQSKRKKQFDEKINYFIVIVDTAIASLTSRFEQLKTFEKLFGFLFNSDNLKSLDNNNLRKLCTTFAEVFSHDNSSDVDLDDFFSEIKVHQVTLPDGFMSAPEILQFVTTVDCYPNVSIAYRILLTVPVTVASVERSFSKLKLLRNCLRTTMLQERLNGLAMCSIEKDISDNLDLDTIINDFASRNARMIFFVKN</sequence>
<feature type="domain" description="HAT C-terminal dimerisation" evidence="2">
    <location>
        <begin position="676"/>
        <end position="764"/>
    </location>
</feature>
<gene>
    <name evidence="4" type="ORF">PVAP13_6NG198503</name>
</gene>
<comment type="caution">
    <text evidence="4">The sequence shown here is derived from an EMBL/GenBank/DDBJ whole genome shotgun (WGS) entry which is preliminary data.</text>
</comment>
<name>A0A8T0QXC1_PANVG</name>
<feature type="region of interest" description="Disordered" evidence="1">
    <location>
        <begin position="1"/>
        <end position="30"/>
    </location>
</feature>
<evidence type="ECO:0008006" key="6">
    <source>
        <dbReference type="Google" id="ProtNLM"/>
    </source>
</evidence>
<dbReference type="AlphaFoldDB" id="A0A8T0QXC1"/>
<dbReference type="PANTHER" id="PTHR45749:SF35">
    <property type="entry name" value="AC-LIKE TRANSPOSASE-RELATED"/>
    <property type="match status" value="1"/>
</dbReference>
<feature type="region of interest" description="Disordered" evidence="1">
    <location>
        <begin position="90"/>
        <end position="111"/>
    </location>
</feature>
<dbReference type="InterPro" id="IPR008906">
    <property type="entry name" value="HATC_C_dom"/>
</dbReference>
<dbReference type="GO" id="GO:0046983">
    <property type="term" value="F:protein dimerization activity"/>
    <property type="evidence" value="ECO:0007669"/>
    <property type="project" value="InterPro"/>
</dbReference>
<evidence type="ECO:0000313" key="5">
    <source>
        <dbReference type="Proteomes" id="UP000823388"/>
    </source>
</evidence>
<dbReference type="Pfam" id="PF14291">
    <property type="entry name" value="DUF4371"/>
    <property type="match status" value="1"/>
</dbReference>
<proteinExistence type="predicted"/>
<dbReference type="InterPro" id="IPR025398">
    <property type="entry name" value="DUF4371"/>
</dbReference>
<dbReference type="SUPFAM" id="SSF53098">
    <property type="entry name" value="Ribonuclease H-like"/>
    <property type="match status" value="1"/>
</dbReference>
<protein>
    <recommendedName>
        <fullName evidence="6">TTF-type domain-containing protein</fullName>
    </recommendedName>
</protein>
<dbReference type="EMBL" id="CM029048">
    <property type="protein sequence ID" value="KAG2577575.1"/>
    <property type="molecule type" value="Genomic_DNA"/>
</dbReference>
<evidence type="ECO:0000259" key="3">
    <source>
        <dbReference type="Pfam" id="PF14291"/>
    </source>
</evidence>
<evidence type="ECO:0000256" key="1">
    <source>
        <dbReference type="SAM" id="MobiDB-lite"/>
    </source>
</evidence>
<accession>A0A8T0QXC1</accession>
<dbReference type="Pfam" id="PF05699">
    <property type="entry name" value="Dimer_Tnp_hAT"/>
    <property type="match status" value="1"/>
</dbReference>